<evidence type="ECO:0008006" key="6">
    <source>
        <dbReference type="Google" id="ProtNLM"/>
    </source>
</evidence>
<evidence type="ECO:0000313" key="4">
    <source>
        <dbReference type="Proteomes" id="UP001230951"/>
    </source>
</evidence>
<dbReference type="EMBL" id="JAUSRG010000010">
    <property type="protein sequence ID" value="MDP9906287.1"/>
    <property type="molecule type" value="Genomic_DNA"/>
</dbReference>
<dbReference type="Proteomes" id="UP001242995">
    <property type="component" value="Unassembled WGS sequence"/>
</dbReference>
<feature type="transmembrane region" description="Helical" evidence="1">
    <location>
        <begin position="49"/>
        <end position="68"/>
    </location>
</feature>
<protein>
    <recommendedName>
        <fullName evidence="6">DUF304 domain-containing protein</fullName>
    </recommendedName>
</protein>
<dbReference type="AlphaFoldDB" id="A0AAW8DJV2"/>
<dbReference type="RefSeq" id="WP_306962691.1">
    <property type="nucleotide sequence ID" value="NZ_JAUSRG010000010.1"/>
</dbReference>
<keyword evidence="1" id="KW-0472">Membrane</keyword>
<evidence type="ECO:0000313" key="3">
    <source>
        <dbReference type="EMBL" id="MDQ0182155.1"/>
    </source>
</evidence>
<organism evidence="2 5">
    <name type="scientific">Arthrobacter bambusae</name>
    <dbReference type="NCBI Taxonomy" id="1338426"/>
    <lineage>
        <taxon>Bacteria</taxon>
        <taxon>Bacillati</taxon>
        <taxon>Actinomycetota</taxon>
        <taxon>Actinomycetes</taxon>
        <taxon>Micrococcales</taxon>
        <taxon>Micrococcaceae</taxon>
        <taxon>Arthrobacter</taxon>
    </lineage>
</organism>
<sequence>MDDRRTAFTVAFPEARKYRAVRIMSGVFFLLFWILSGVTLFGSAELPKWPLFIVAGIAVAFSFGLSTYEKRKWKGLALIFNRRFADEFTAHTECDYPQDVDILSVQRSIAVRRLDGSVLLWGVSRSKDGFRVFPMT</sequence>
<gene>
    <name evidence="2" type="ORF">J2S90_003266</name>
    <name evidence="3" type="ORF">J2S93_003602</name>
</gene>
<keyword evidence="4" id="KW-1185">Reference proteome</keyword>
<evidence type="ECO:0000256" key="1">
    <source>
        <dbReference type="SAM" id="Phobius"/>
    </source>
</evidence>
<dbReference type="Proteomes" id="UP001230951">
    <property type="component" value="Unassembled WGS sequence"/>
</dbReference>
<keyword evidence="1" id="KW-0812">Transmembrane</keyword>
<comment type="caution">
    <text evidence="2">The sequence shown here is derived from an EMBL/GenBank/DDBJ whole genome shotgun (WGS) entry which is preliminary data.</text>
</comment>
<feature type="transmembrane region" description="Helical" evidence="1">
    <location>
        <begin position="21"/>
        <end position="43"/>
    </location>
</feature>
<name>A0AAW8DJV2_9MICC</name>
<keyword evidence="1" id="KW-1133">Transmembrane helix</keyword>
<evidence type="ECO:0000313" key="2">
    <source>
        <dbReference type="EMBL" id="MDP9906287.1"/>
    </source>
</evidence>
<reference evidence="2 4" key="1">
    <citation type="submission" date="2023-07" db="EMBL/GenBank/DDBJ databases">
        <title>Sorghum-associated microbial communities from plants grown in Nebraska, USA.</title>
        <authorList>
            <person name="Schachtman D."/>
        </authorList>
    </citation>
    <scope>NUCLEOTIDE SEQUENCE</scope>
    <source>
        <strain evidence="2">DS1006</strain>
        <strain evidence="3 4">DS1016</strain>
    </source>
</reference>
<proteinExistence type="predicted"/>
<dbReference type="EMBL" id="JAUSTF010000010">
    <property type="protein sequence ID" value="MDQ0182155.1"/>
    <property type="molecule type" value="Genomic_DNA"/>
</dbReference>
<evidence type="ECO:0000313" key="5">
    <source>
        <dbReference type="Proteomes" id="UP001242995"/>
    </source>
</evidence>
<accession>A0AAW8DJV2</accession>